<name>A0A1I2TFU3_9FIRM</name>
<accession>A0A1I2TFU3</accession>
<evidence type="ECO:0000313" key="2">
    <source>
        <dbReference type="Proteomes" id="UP000315200"/>
    </source>
</evidence>
<reference evidence="1 2" key="1">
    <citation type="submission" date="2019-06" db="EMBL/GenBank/DDBJ databases">
        <title>Draft genome sequence of [Clostridium] clostridioforme NBRC 113352.</title>
        <authorList>
            <person name="Miura T."/>
            <person name="Furukawa M."/>
            <person name="Shimamura M."/>
            <person name="Ohyama Y."/>
            <person name="Yamazoe A."/>
            <person name="Kawasaki H."/>
        </authorList>
    </citation>
    <scope>NUCLEOTIDE SEQUENCE [LARGE SCALE GENOMIC DNA]</scope>
    <source>
        <strain evidence="1 2">NBRC 113352</strain>
    </source>
</reference>
<gene>
    <name evidence="1" type="ORF">Ccl03g_08120</name>
</gene>
<dbReference type="AlphaFoldDB" id="A0A1I2TFU3"/>
<evidence type="ECO:0000313" key="1">
    <source>
        <dbReference type="EMBL" id="GEA35099.1"/>
    </source>
</evidence>
<dbReference type="Proteomes" id="UP000315200">
    <property type="component" value="Unassembled WGS sequence"/>
</dbReference>
<organism evidence="1 2">
    <name type="scientific">Enterocloster clostridioformis</name>
    <dbReference type="NCBI Taxonomy" id="1531"/>
    <lineage>
        <taxon>Bacteria</taxon>
        <taxon>Bacillati</taxon>
        <taxon>Bacillota</taxon>
        <taxon>Clostridia</taxon>
        <taxon>Lachnospirales</taxon>
        <taxon>Lachnospiraceae</taxon>
        <taxon>Enterocloster</taxon>
    </lineage>
</organism>
<dbReference type="EMBL" id="BJLB01000001">
    <property type="protein sequence ID" value="GEA35099.1"/>
    <property type="molecule type" value="Genomic_DNA"/>
</dbReference>
<protein>
    <submittedName>
        <fullName evidence="1">Uncharacterized protein</fullName>
    </submittedName>
</protein>
<dbReference type="RefSeq" id="WP_074925434.1">
    <property type="nucleotide sequence ID" value="NZ_BJLB01000001.1"/>
</dbReference>
<proteinExistence type="predicted"/>
<sequence>MTVRSKEEYTYLEWLTSIRFAVNTYIDHEIMRISHDDSDEQPKEIIGKIKSAIDKAESQIPDDM</sequence>
<comment type="caution">
    <text evidence="1">The sequence shown here is derived from an EMBL/GenBank/DDBJ whole genome shotgun (WGS) entry which is preliminary data.</text>
</comment>